<dbReference type="GO" id="GO:0005975">
    <property type="term" value="P:carbohydrate metabolic process"/>
    <property type="evidence" value="ECO:0007669"/>
    <property type="project" value="InterPro"/>
</dbReference>
<keyword evidence="3" id="KW-0378">Hydrolase</keyword>
<keyword evidence="4" id="KW-1185">Reference proteome</keyword>
<dbReference type="PANTHER" id="PTHR11177">
    <property type="entry name" value="CHITINASE"/>
    <property type="match status" value="1"/>
</dbReference>
<dbReference type="EMBL" id="KV448410">
    <property type="protein sequence ID" value="OAX36522.1"/>
    <property type="molecule type" value="Genomic_DNA"/>
</dbReference>
<dbReference type="GO" id="GO:0004568">
    <property type="term" value="F:chitinase activity"/>
    <property type="evidence" value="ECO:0007669"/>
    <property type="project" value="TreeGrafter"/>
</dbReference>
<dbReference type="InterPro" id="IPR011583">
    <property type="entry name" value="Chitinase_II/V-like_cat"/>
</dbReference>
<dbReference type="PROSITE" id="PS51910">
    <property type="entry name" value="GH18_2"/>
    <property type="match status" value="1"/>
</dbReference>
<dbReference type="InterPro" id="IPR017853">
    <property type="entry name" value="GH"/>
</dbReference>
<dbReference type="Gene3D" id="3.10.50.10">
    <property type="match status" value="1"/>
</dbReference>
<dbReference type="SUPFAM" id="SSF54556">
    <property type="entry name" value="Chitinase insertion domain"/>
    <property type="match status" value="1"/>
</dbReference>
<feature type="chain" id="PRO_5008597596" evidence="1">
    <location>
        <begin position="19"/>
        <end position="413"/>
    </location>
</feature>
<gene>
    <name evidence="3" type="ORF">K503DRAFT_291947</name>
</gene>
<dbReference type="GO" id="GO:0008061">
    <property type="term" value="F:chitin binding"/>
    <property type="evidence" value="ECO:0007669"/>
    <property type="project" value="InterPro"/>
</dbReference>
<evidence type="ECO:0000313" key="4">
    <source>
        <dbReference type="Proteomes" id="UP000092154"/>
    </source>
</evidence>
<dbReference type="PANTHER" id="PTHR11177:SF392">
    <property type="entry name" value="HAP41P"/>
    <property type="match status" value="1"/>
</dbReference>
<keyword evidence="1" id="KW-0732">Signal</keyword>
<dbReference type="OrthoDB" id="73875at2759"/>
<dbReference type="InParanoid" id="A0A1B7MV66"/>
<dbReference type="InterPro" id="IPR001223">
    <property type="entry name" value="Glyco_hydro18_cat"/>
</dbReference>
<organism evidence="3 4">
    <name type="scientific">Rhizopogon vinicolor AM-OR11-026</name>
    <dbReference type="NCBI Taxonomy" id="1314800"/>
    <lineage>
        <taxon>Eukaryota</taxon>
        <taxon>Fungi</taxon>
        <taxon>Dikarya</taxon>
        <taxon>Basidiomycota</taxon>
        <taxon>Agaricomycotina</taxon>
        <taxon>Agaricomycetes</taxon>
        <taxon>Agaricomycetidae</taxon>
        <taxon>Boletales</taxon>
        <taxon>Suillineae</taxon>
        <taxon>Rhizopogonaceae</taxon>
        <taxon>Rhizopogon</taxon>
    </lineage>
</organism>
<protein>
    <submittedName>
        <fullName evidence="3">Glycoside hydrolase family 18 protein</fullName>
    </submittedName>
</protein>
<dbReference type="Proteomes" id="UP000092154">
    <property type="component" value="Unassembled WGS sequence"/>
</dbReference>
<dbReference type="Pfam" id="PF00704">
    <property type="entry name" value="Glyco_hydro_18"/>
    <property type="match status" value="1"/>
</dbReference>
<dbReference type="GO" id="GO:0006032">
    <property type="term" value="P:chitin catabolic process"/>
    <property type="evidence" value="ECO:0007669"/>
    <property type="project" value="TreeGrafter"/>
</dbReference>
<evidence type="ECO:0000259" key="2">
    <source>
        <dbReference type="PROSITE" id="PS51910"/>
    </source>
</evidence>
<sequence>MLSIFAILPLFALSAVCANIPDARSTSPIAATWYAGWHATEGFPLSSISWKKYNTIYYSFAIPTSSVDSLSMDGSDGDLLSEFVSAAHANGVEAHISIGGWTGSVYFSSNIATPANRTAFVKTVSDFASKYKVDGVQFDWESPNDQGIGCNTISPKDTSNFLAFLQELRLDPVVAKLTISAATPLTPFMDASGKPSPNVSGFAKVFDYIAVMNYDVWGPWFSTVGPNAPLNDTCAASANQQGSAVSAVKAWSDAGMPVNKIVLGVAAYGYSYSVSHSDAFVSHTKTLAAYPVFNASNQPLGDAWDNTGGPDVCGVYEAQGGTFNFWGLIDGGFLTKKGVPVGGDIYHRYDDCSQTPYVYNETSQVMISFDNAQSFAAKGQYIKETGLRGFAMWEAGGDYNDILLDAINEAVGY</sequence>
<proteinExistence type="predicted"/>
<accession>A0A1B7MV66</accession>
<dbReference type="Gene3D" id="3.20.20.80">
    <property type="entry name" value="Glycosidases"/>
    <property type="match status" value="1"/>
</dbReference>
<dbReference type="InterPro" id="IPR050314">
    <property type="entry name" value="Glycosyl_Hydrlase_18"/>
</dbReference>
<reference evidence="3 4" key="1">
    <citation type="submission" date="2016-06" db="EMBL/GenBank/DDBJ databases">
        <title>Comparative genomics of the ectomycorrhizal sister species Rhizopogon vinicolor and Rhizopogon vesiculosus (Basidiomycota: Boletales) reveals a divergence of the mating type B locus.</title>
        <authorList>
            <consortium name="DOE Joint Genome Institute"/>
            <person name="Mujic A.B."/>
            <person name="Kuo A."/>
            <person name="Tritt A."/>
            <person name="Lipzen A."/>
            <person name="Chen C."/>
            <person name="Johnson J."/>
            <person name="Sharma A."/>
            <person name="Barry K."/>
            <person name="Grigoriev I.V."/>
            <person name="Spatafora J.W."/>
        </authorList>
    </citation>
    <scope>NUCLEOTIDE SEQUENCE [LARGE SCALE GENOMIC DNA]</scope>
    <source>
        <strain evidence="3 4">AM-OR11-026</strain>
    </source>
</reference>
<feature type="domain" description="GH18" evidence="2">
    <location>
        <begin position="28"/>
        <end position="413"/>
    </location>
</feature>
<dbReference type="AlphaFoldDB" id="A0A1B7MV66"/>
<name>A0A1B7MV66_9AGAM</name>
<dbReference type="InterPro" id="IPR029070">
    <property type="entry name" value="Chitinase_insertion_sf"/>
</dbReference>
<dbReference type="GO" id="GO:0005576">
    <property type="term" value="C:extracellular region"/>
    <property type="evidence" value="ECO:0007669"/>
    <property type="project" value="TreeGrafter"/>
</dbReference>
<dbReference type="STRING" id="1314800.A0A1B7MV66"/>
<feature type="signal peptide" evidence="1">
    <location>
        <begin position="1"/>
        <end position="18"/>
    </location>
</feature>
<evidence type="ECO:0000256" key="1">
    <source>
        <dbReference type="SAM" id="SignalP"/>
    </source>
</evidence>
<dbReference type="SUPFAM" id="SSF51445">
    <property type="entry name" value="(Trans)glycosidases"/>
    <property type="match status" value="1"/>
</dbReference>
<dbReference type="SMART" id="SM00636">
    <property type="entry name" value="Glyco_18"/>
    <property type="match status" value="1"/>
</dbReference>
<evidence type="ECO:0000313" key="3">
    <source>
        <dbReference type="EMBL" id="OAX36522.1"/>
    </source>
</evidence>